<keyword evidence="1" id="KW-0812">Transmembrane</keyword>
<name>A0A0L7RJQ6_9HYME</name>
<evidence type="ECO:0008006" key="4">
    <source>
        <dbReference type="Google" id="ProtNLM"/>
    </source>
</evidence>
<sequence>MHLPYNHVKPYPDAQMRDSEYRIYNGRHNRARRTVENVFGVMSIVLLVFRVANVV</sequence>
<feature type="transmembrane region" description="Helical" evidence="1">
    <location>
        <begin position="34"/>
        <end position="52"/>
    </location>
</feature>
<organism evidence="2 3">
    <name type="scientific">Habropoda laboriosa</name>
    <dbReference type="NCBI Taxonomy" id="597456"/>
    <lineage>
        <taxon>Eukaryota</taxon>
        <taxon>Metazoa</taxon>
        <taxon>Ecdysozoa</taxon>
        <taxon>Arthropoda</taxon>
        <taxon>Hexapoda</taxon>
        <taxon>Insecta</taxon>
        <taxon>Pterygota</taxon>
        <taxon>Neoptera</taxon>
        <taxon>Endopterygota</taxon>
        <taxon>Hymenoptera</taxon>
        <taxon>Apocrita</taxon>
        <taxon>Aculeata</taxon>
        <taxon>Apoidea</taxon>
        <taxon>Anthophila</taxon>
        <taxon>Apidae</taxon>
        <taxon>Habropoda</taxon>
    </lineage>
</organism>
<protein>
    <recommendedName>
        <fullName evidence="4">DDE Tnp4 domain-containing protein</fullName>
    </recommendedName>
</protein>
<accession>A0A0L7RJQ6</accession>
<evidence type="ECO:0000256" key="1">
    <source>
        <dbReference type="SAM" id="Phobius"/>
    </source>
</evidence>
<reference evidence="2 3" key="1">
    <citation type="submission" date="2015-07" db="EMBL/GenBank/DDBJ databases">
        <title>The genome of Habropoda laboriosa.</title>
        <authorList>
            <person name="Pan H."/>
            <person name="Kapheim K."/>
        </authorList>
    </citation>
    <scope>NUCLEOTIDE SEQUENCE [LARGE SCALE GENOMIC DNA]</scope>
    <source>
        <strain evidence="2">0110345459</strain>
    </source>
</reference>
<gene>
    <name evidence="2" type="ORF">WH47_07213</name>
</gene>
<keyword evidence="1" id="KW-1133">Transmembrane helix</keyword>
<proteinExistence type="predicted"/>
<dbReference type="Proteomes" id="UP000053825">
    <property type="component" value="Unassembled WGS sequence"/>
</dbReference>
<dbReference type="AlphaFoldDB" id="A0A0L7RJQ6"/>
<keyword evidence="3" id="KW-1185">Reference proteome</keyword>
<dbReference type="EMBL" id="KQ414580">
    <property type="protein sequence ID" value="KOC71069.1"/>
    <property type="molecule type" value="Genomic_DNA"/>
</dbReference>
<evidence type="ECO:0000313" key="2">
    <source>
        <dbReference type="EMBL" id="KOC71069.1"/>
    </source>
</evidence>
<keyword evidence="1" id="KW-0472">Membrane</keyword>
<evidence type="ECO:0000313" key="3">
    <source>
        <dbReference type="Proteomes" id="UP000053825"/>
    </source>
</evidence>